<keyword evidence="8" id="KW-1185">Reference proteome</keyword>
<feature type="transmembrane region" description="Helical" evidence="6">
    <location>
        <begin position="125"/>
        <end position="144"/>
    </location>
</feature>
<evidence type="ECO:0000256" key="6">
    <source>
        <dbReference type="SAM" id="Phobius"/>
    </source>
</evidence>
<evidence type="ECO:0000256" key="2">
    <source>
        <dbReference type="ARBA" id="ARBA00007524"/>
    </source>
</evidence>
<evidence type="ECO:0000256" key="5">
    <source>
        <dbReference type="ARBA" id="ARBA00023136"/>
    </source>
</evidence>
<sequence length="155" mass="16757">MKARSAVAGGTIAATAAVLGNALVGKESLAWFRALKAPRGQLPMSGFVAVAALYYMIMGMVLARGIDQRRASTIAWAIAVLIGNEAWNGLLFGRRNPGAAFAGLLAFLLPLGGLQWSVRRDRRSSVVLLPYTVYVLGYDLGWSYRLWRLNPRSGC</sequence>
<evidence type="ECO:0000313" key="8">
    <source>
        <dbReference type="Proteomes" id="UP001501490"/>
    </source>
</evidence>
<comment type="caution">
    <text evidence="7">The sequence shown here is derived from an EMBL/GenBank/DDBJ whole genome shotgun (WGS) entry which is preliminary data.</text>
</comment>
<dbReference type="RefSeq" id="WP_344809231.1">
    <property type="nucleotide sequence ID" value="NZ_BAABAB010000050.1"/>
</dbReference>
<evidence type="ECO:0000256" key="3">
    <source>
        <dbReference type="ARBA" id="ARBA00022692"/>
    </source>
</evidence>
<feature type="transmembrane region" description="Helical" evidence="6">
    <location>
        <begin position="73"/>
        <end position="92"/>
    </location>
</feature>
<dbReference type="Pfam" id="PF03073">
    <property type="entry name" value="TspO_MBR"/>
    <property type="match status" value="1"/>
</dbReference>
<gene>
    <name evidence="7" type="ORF">GCM10022236_47090</name>
</gene>
<comment type="similarity">
    <text evidence="2">Belongs to the TspO/BZRP family.</text>
</comment>
<accession>A0ABP7ASN2</accession>
<protein>
    <recommendedName>
        <fullName evidence="9">Tryptophan-rich sensory protein</fullName>
    </recommendedName>
</protein>
<evidence type="ECO:0008006" key="9">
    <source>
        <dbReference type="Google" id="ProtNLM"/>
    </source>
</evidence>
<dbReference type="Gene3D" id="1.20.1260.100">
    <property type="entry name" value="TspO/MBR protein"/>
    <property type="match status" value="1"/>
</dbReference>
<evidence type="ECO:0000256" key="4">
    <source>
        <dbReference type="ARBA" id="ARBA00022989"/>
    </source>
</evidence>
<feature type="transmembrane region" description="Helical" evidence="6">
    <location>
        <begin position="98"/>
        <end position="118"/>
    </location>
</feature>
<evidence type="ECO:0000313" key="7">
    <source>
        <dbReference type="EMBL" id="GAA3639194.1"/>
    </source>
</evidence>
<dbReference type="Proteomes" id="UP001501490">
    <property type="component" value="Unassembled WGS sequence"/>
</dbReference>
<dbReference type="InterPro" id="IPR038330">
    <property type="entry name" value="TspO/MBR-related_sf"/>
</dbReference>
<dbReference type="EMBL" id="BAABAB010000050">
    <property type="protein sequence ID" value="GAA3639194.1"/>
    <property type="molecule type" value="Genomic_DNA"/>
</dbReference>
<keyword evidence="4 6" id="KW-1133">Transmembrane helix</keyword>
<feature type="transmembrane region" description="Helical" evidence="6">
    <location>
        <begin position="46"/>
        <end position="66"/>
    </location>
</feature>
<organism evidence="7 8">
    <name type="scientific">Microlunatus ginsengisoli</name>
    <dbReference type="NCBI Taxonomy" id="363863"/>
    <lineage>
        <taxon>Bacteria</taxon>
        <taxon>Bacillati</taxon>
        <taxon>Actinomycetota</taxon>
        <taxon>Actinomycetes</taxon>
        <taxon>Propionibacteriales</taxon>
        <taxon>Propionibacteriaceae</taxon>
        <taxon>Microlunatus</taxon>
    </lineage>
</organism>
<reference evidence="8" key="1">
    <citation type="journal article" date="2019" name="Int. J. Syst. Evol. Microbiol.">
        <title>The Global Catalogue of Microorganisms (GCM) 10K type strain sequencing project: providing services to taxonomists for standard genome sequencing and annotation.</title>
        <authorList>
            <consortium name="The Broad Institute Genomics Platform"/>
            <consortium name="The Broad Institute Genome Sequencing Center for Infectious Disease"/>
            <person name="Wu L."/>
            <person name="Ma J."/>
        </authorList>
    </citation>
    <scope>NUCLEOTIDE SEQUENCE [LARGE SCALE GENOMIC DNA]</scope>
    <source>
        <strain evidence="8">JCM 16929</strain>
    </source>
</reference>
<proteinExistence type="inferred from homology"/>
<keyword evidence="3 6" id="KW-0812">Transmembrane</keyword>
<comment type="subcellular location">
    <subcellularLocation>
        <location evidence="1">Membrane</location>
        <topology evidence="1">Multi-pass membrane protein</topology>
    </subcellularLocation>
</comment>
<evidence type="ECO:0000256" key="1">
    <source>
        <dbReference type="ARBA" id="ARBA00004141"/>
    </source>
</evidence>
<name>A0ABP7ASN2_9ACTN</name>
<keyword evidence="5 6" id="KW-0472">Membrane</keyword>
<dbReference type="InterPro" id="IPR004307">
    <property type="entry name" value="TspO_MBR"/>
</dbReference>